<proteinExistence type="predicted"/>
<dbReference type="EMBL" id="FNAJ01000010">
    <property type="protein sequence ID" value="SDE70255.1"/>
    <property type="molecule type" value="Genomic_DNA"/>
</dbReference>
<accession>A0ABY0MXZ4</accession>
<evidence type="ECO:0000313" key="2">
    <source>
        <dbReference type="EMBL" id="SDE70255.1"/>
    </source>
</evidence>
<feature type="region of interest" description="Disordered" evidence="1">
    <location>
        <begin position="1"/>
        <end position="32"/>
    </location>
</feature>
<dbReference type="Proteomes" id="UP000198717">
    <property type="component" value="Unassembled WGS sequence"/>
</dbReference>
<feature type="compositionally biased region" description="Polar residues" evidence="1">
    <location>
        <begin position="17"/>
        <end position="26"/>
    </location>
</feature>
<organism evidence="2 3">
    <name type="scientific">Myxococcus virescens</name>
    <dbReference type="NCBI Taxonomy" id="83456"/>
    <lineage>
        <taxon>Bacteria</taxon>
        <taxon>Pseudomonadati</taxon>
        <taxon>Myxococcota</taxon>
        <taxon>Myxococcia</taxon>
        <taxon>Myxococcales</taxon>
        <taxon>Cystobacterineae</taxon>
        <taxon>Myxococcaceae</taxon>
        <taxon>Myxococcus</taxon>
    </lineage>
</organism>
<keyword evidence="3" id="KW-1185">Reference proteome</keyword>
<gene>
    <name evidence="2" type="ORF">SAMN04488504_11073</name>
</gene>
<sequence length="45" mass="4577">MRFTVNVDGQEHAVDAPSSTSRATNGGFTGPGTAAAWSSAAHVRC</sequence>
<evidence type="ECO:0000313" key="3">
    <source>
        <dbReference type="Proteomes" id="UP000198717"/>
    </source>
</evidence>
<name>A0ABY0MXZ4_9BACT</name>
<reference evidence="2 3" key="1">
    <citation type="submission" date="2016-10" db="EMBL/GenBank/DDBJ databases">
        <authorList>
            <person name="Varghese N."/>
            <person name="Submissions S."/>
        </authorList>
    </citation>
    <scope>NUCLEOTIDE SEQUENCE [LARGE SCALE GENOMIC DNA]</scope>
    <source>
        <strain evidence="2 3">DSM 2260</strain>
    </source>
</reference>
<evidence type="ECO:0000256" key="1">
    <source>
        <dbReference type="SAM" id="MobiDB-lite"/>
    </source>
</evidence>
<protein>
    <submittedName>
        <fullName evidence="2">Uncharacterized protein</fullName>
    </submittedName>
</protein>
<comment type="caution">
    <text evidence="2">The sequence shown here is derived from an EMBL/GenBank/DDBJ whole genome shotgun (WGS) entry which is preliminary data.</text>
</comment>